<dbReference type="RefSeq" id="WP_012030628.1">
    <property type="nucleotide sequence ID" value="NZ_CBCRUT010000003.1"/>
</dbReference>
<evidence type="ECO:0000256" key="5">
    <source>
        <dbReference type="ARBA" id="ARBA00023159"/>
    </source>
</evidence>
<dbReference type="FunFam" id="2.60.40.4380:FF:000002">
    <property type="entry name" value="Translational regulator CsrA"/>
    <property type="match status" value="1"/>
</dbReference>
<keyword evidence="3 6" id="KW-0810">Translation regulation</keyword>
<comment type="function">
    <text evidence="6">A key translational regulator that binds mRNA to regulate translation initiation and/or mRNA stability. Mediates global changes in gene expression, shifting from rapid growth to stress survival by linking envelope stress, the stringent response and the catabolite repression systems. Usually binds in the 5'-UTR; binding at or near the Shine-Dalgarno sequence prevents ribosome-binding, repressing translation, binding elsewhere in the 5'-UTR can activate translation and/or stabilize the mRNA. Its function is antagonized by small RNA(s).</text>
</comment>
<sequence>MLILTRRVGETIIIDDQIKVTVLAVKGNQVRLGVQAPDEIAIHREEIYHRLMNGVGDDAEMEKK</sequence>
<organism evidence="7">
    <name type="scientific">Dichelobacter nodosus</name>
    <name type="common">Bacteroides nodosus</name>
    <dbReference type="NCBI Taxonomy" id="870"/>
    <lineage>
        <taxon>Bacteria</taxon>
        <taxon>Pseudomonadati</taxon>
        <taxon>Pseudomonadota</taxon>
        <taxon>Gammaproteobacteria</taxon>
        <taxon>Cardiobacteriales</taxon>
        <taxon>Cardiobacteriaceae</taxon>
        <taxon>Dichelobacter</taxon>
    </lineage>
</organism>
<dbReference type="OMA" id="KDVQVHR"/>
<comment type="subcellular location">
    <subcellularLocation>
        <location evidence="6">Cytoplasm</location>
    </subcellularLocation>
</comment>
<proteinExistence type="inferred from homology"/>
<comment type="similarity">
    <text evidence="6">Belongs to the CsrA/RsmA family.</text>
</comment>
<evidence type="ECO:0000256" key="4">
    <source>
        <dbReference type="ARBA" id="ARBA00022884"/>
    </source>
</evidence>
<keyword evidence="4 6" id="KW-0694">RNA-binding</keyword>
<evidence type="ECO:0000256" key="3">
    <source>
        <dbReference type="ARBA" id="ARBA00022845"/>
    </source>
</evidence>
<comment type="subunit">
    <text evidence="6">Homodimer; the beta-strands of each monomer intercalate to form a hydrophobic core, while the alpha-helices form wings that extend away from the core.</text>
</comment>
<name>Q9RM60_DICNO</name>
<dbReference type="PATRIC" id="fig|870.4.peg.680"/>
<dbReference type="InterPro" id="IPR003751">
    <property type="entry name" value="CsrA"/>
</dbReference>
<evidence type="ECO:0000256" key="2">
    <source>
        <dbReference type="ARBA" id="ARBA00022491"/>
    </source>
</evidence>
<dbReference type="EMBL" id="Y15939">
    <property type="protein sequence ID" value="CAB57347.2"/>
    <property type="molecule type" value="Genomic_DNA"/>
</dbReference>
<evidence type="ECO:0000313" key="7">
    <source>
        <dbReference type="EMBL" id="CAB57347.2"/>
    </source>
</evidence>
<dbReference type="GO" id="GO:0045948">
    <property type="term" value="P:positive regulation of translational initiation"/>
    <property type="evidence" value="ECO:0007669"/>
    <property type="project" value="UniProtKB-UniRule"/>
</dbReference>
<dbReference type="Gene3D" id="2.60.40.4380">
    <property type="entry name" value="Translational regulator CsrA"/>
    <property type="match status" value="1"/>
</dbReference>
<reference evidence="7" key="1">
    <citation type="journal article" date="1999" name="Microbiology">
        <title>The site-specific integration of genetic elements may modulate thermostable protease production, a virulence factor in Dichelobacter nodosus, the causative agent of ovine footrot.</title>
        <authorList>
            <person name="Whittle G."/>
            <person name="Bloomfield G.A."/>
            <person name="Katz M.E."/>
            <person name="Cheetham B.F."/>
        </authorList>
    </citation>
    <scope>NUCLEOTIDE SEQUENCE</scope>
    <source>
        <strain evidence="7">C305</strain>
    </source>
</reference>
<keyword evidence="1 6" id="KW-0963">Cytoplasm</keyword>
<dbReference type="GO" id="GO:0006402">
    <property type="term" value="P:mRNA catabolic process"/>
    <property type="evidence" value="ECO:0007669"/>
    <property type="project" value="InterPro"/>
</dbReference>
<dbReference type="PANTHER" id="PTHR34984">
    <property type="entry name" value="CARBON STORAGE REGULATOR"/>
    <property type="match status" value="1"/>
</dbReference>
<dbReference type="GO" id="GO:0006109">
    <property type="term" value="P:regulation of carbohydrate metabolic process"/>
    <property type="evidence" value="ECO:0007669"/>
    <property type="project" value="UniProtKB-UniRule"/>
</dbReference>
<accession>Q9RM60</accession>
<protein>
    <recommendedName>
        <fullName evidence="6">Translational regulator CsrA</fullName>
    </recommendedName>
    <alternativeName>
        <fullName evidence="6">Carbon storage regulator</fullName>
    </alternativeName>
</protein>
<dbReference type="Pfam" id="PF02599">
    <property type="entry name" value="CsrA"/>
    <property type="match status" value="1"/>
</dbReference>
<dbReference type="PANTHER" id="PTHR34984:SF1">
    <property type="entry name" value="CARBON STORAGE REGULATOR"/>
    <property type="match status" value="1"/>
</dbReference>
<dbReference type="NCBIfam" id="TIGR00202">
    <property type="entry name" value="csrA"/>
    <property type="match status" value="1"/>
</dbReference>
<keyword evidence="2 6" id="KW-0678">Repressor</keyword>
<dbReference type="GO" id="GO:0045947">
    <property type="term" value="P:negative regulation of translational initiation"/>
    <property type="evidence" value="ECO:0007669"/>
    <property type="project" value="UniProtKB-UniRule"/>
</dbReference>
<dbReference type="GO" id="GO:0048027">
    <property type="term" value="F:mRNA 5'-UTR binding"/>
    <property type="evidence" value="ECO:0007669"/>
    <property type="project" value="UniProtKB-UniRule"/>
</dbReference>
<dbReference type="SMR" id="Q9RM60"/>
<evidence type="ECO:0000256" key="6">
    <source>
        <dbReference type="HAMAP-Rule" id="MF_00167"/>
    </source>
</evidence>
<dbReference type="HAMAP" id="MF_00167">
    <property type="entry name" value="CsrA"/>
    <property type="match status" value="1"/>
</dbReference>
<dbReference type="NCBIfam" id="NF002469">
    <property type="entry name" value="PRK01712.1"/>
    <property type="match status" value="1"/>
</dbReference>
<keyword evidence="5 6" id="KW-0010">Activator</keyword>
<evidence type="ECO:0000256" key="1">
    <source>
        <dbReference type="ARBA" id="ARBA00022490"/>
    </source>
</evidence>
<dbReference type="SUPFAM" id="SSF117130">
    <property type="entry name" value="CsrA-like"/>
    <property type="match status" value="1"/>
</dbReference>
<dbReference type="AlphaFoldDB" id="Q9RM60"/>
<dbReference type="InterPro" id="IPR036107">
    <property type="entry name" value="CsrA_sf"/>
</dbReference>
<dbReference type="GO" id="GO:0005829">
    <property type="term" value="C:cytosol"/>
    <property type="evidence" value="ECO:0007669"/>
    <property type="project" value="TreeGrafter"/>
</dbReference>
<gene>
    <name evidence="7" type="primary">glpA</name>
    <name evidence="6" type="synonym">csrA</name>
</gene>